<feature type="domain" description="Glycosyltransferase subfamily 4-like N-terminal" evidence="1">
    <location>
        <begin position="26"/>
        <end position="157"/>
    </location>
</feature>
<name>A0A0F9FWV8_9ZZZZ</name>
<feature type="non-terminal residue" evidence="2">
    <location>
        <position position="273"/>
    </location>
</feature>
<protein>
    <recommendedName>
        <fullName evidence="1">Glycosyltransferase subfamily 4-like N-terminal domain-containing protein</fullName>
    </recommendedName>
</protein>
<reference evidence="2" key="1">
    <citation type="journal article" date="2015" name="Nature">
        <title>Complex archaea that bridge the gap between prokaryotes and eukaryotes.</title>
        <authorList>
            <person name="Spang A."/>
            <person name="Saw J.H."/>
            <person name="Jorgensen S.L."/>
            <person name="Zaremba-Niedzwiedzka K."/>
            <person name="Martijn J."/>
            <person name="Lind A.E."/>
            <person name="van Eijk R."/>
            <person name="Schleper C."/>
            <person name="Guy L."/>
            <person name="Ettema T.J."/>
        </authorList>
    </citation>
    <scope>NUCLEOTIDE SEQUENCE</scope>
</reference>
<dbReference type="InterPro" id="IPR028098">
    <property type="entry name" value="Glyco_trans_4-like_N"/>
</dbReference>
<accession>A0A0F9FWV8</accession>
<dbReference type="SUPFAM" id="SSF53756">
    <property type="entry name" value="UDP-Glycosyltransferase/glycogen phosphorylase"/>
    <property type="match status" value="1"/>
</dbReference>
<dbReference type="Gene3D" id="3.40.50.2000">
    <property type="entry name" value="Glycogen Phosphorylase B"/>
    <property type="match status" value="2"/>
</dbReference>
<dbReference type="AlphaFoldDB" id="A0A0F9FWV8"/>
<organism evidence="2">
    <name type="scientific">marine sediment metagenome</name>
    <dbReference type="NCBI Taxonomy" id="412755"/>
    <lineage>
        <taxon>unclassified sequences</taxon>
        <taxon>metagenomes</taxon>
        <taxon>ecological metagenomes</taxon>
    </lineage>
</organism>
<evidence type="ECO:0000313" key="2">
    <source>
        <dbReference type="EMBL" id="KKL61830.1"/>
    </source>
</evidence>
<gene>
    <name evidence="2" type="ORF">LCGC14_2191390</name>
</gene>
<dbReference type="Pfam" id="PF13439">
    <property type="entry name" value="Glyco_transf_4"/>
    <property type="match status" value="1"/>
</dbReference>
<comment type="caution">
    <text evidence="2">The sequence shown here is derived from an EMBL/GenBank/DDBJ whole genome shotgun (WGS) entry which is preliminary data.</text>
</comment>
<dbReference type="EMBL" id="LAZR01028692">
    <property type="protein sequence ID" value="KKL61830.1"/>
    <property type="molecule type" value="Genomic_DNA"/>
</dbReference>
<proteinExistence type="predicted"/>
<evidence type="ECO:0000259" key="1">
    <source>
        <dbReference type="Pfam" id="PF13439"/>
    </source>
</evidence>
<sequence length="273" mass="30820">MPEDRRDREALEVCHLTTSHRAIDNRLFYNEACSLARAGYRTAIIGQHERREILEGVEIIPLSTDGRRRSMIGRMMRALRIAIKEKAALYHFHDPELIPVGVVLKLLGKKVIWDAHEDYQSQLMSRNLPAAAKTLLARCWWVFEKNASRFFDHVITADSQTEGKFSADKATTIANFPPAAFGDVERGESTSDTLRIAYIGGISRERGLVKVVEALDHLKGEPVEFHIAGDTSDPELLKLFSEHPKVVYHGRVPWKEVPRYLASAEVGVVLLQP</sequence>